<dbReference type="InterPro" id="IPR016192">
    <property type="entry name" value="APOBEC/CMP_deaminase_Zn-bd"/>
</dbReference>
<evidence type="ECO:0000259" key="16">
    <source>
        <dbReference type="PROSITE" id="PS51747"/>
    </source>
</evidence>
<dbReference type="InterPro" id="IPR004794">
    <property type="entry name" value="Eubact_RibD"/>
</dbReference>
<comment type="similarity">
    <text evidence="4 12">In the N-terminal section; belongs to the cytidine and deoxycytidylate deaminase family.</text>
</comment>
<dbReference type="AlphaFoldDB" id="A0A4R3KS23"/>
<dbReference type="InterPro" id="IPR002734">
    <property type="entry name" value="RibDG_C"/>
</dbReference>
<keyword evidence="9 12" id="KW-0521">NADP</keyword>
<dbReference type="InterPro" id="IPR050765">
    <property type="entry name" value="Riboflavin_Biosynth_HTPR"/>
</dbReference>
<dbReference type="EMBL" id="SMAD01000004">
    <property type="protein sequence ID" value="TCS87852.1"/>
    <property type="molecule type" value="Genomic_DNA"/>
</dbReference>
<evidence type="ECO:0000256" key="12">
    <source>
        <dbReference type="PIRNR" id="PIRNR006769"/>
    </source>
</evidence>
<dbReference type="GO" id="GO:0008270">
    <property type="term" value="F:zinc ion binding"/>
    <property type="evidence" value="ECO:0007669"/>
    <property type="project" value="InterPro"/>
</dbReference>
<feature type="domain" description="CMP/dCMP-type deaminase" evidence="16">
    <location>
        <begin position="1"/>
        <end position="126"/>
    </location>
</feature>
<dbReference type="SUPFAM" id="SSF53927">
    <property type="entry name" value="Cytidine deaminase-like"/>
    <property type="match status" value="1"/>
</dbReference>
<dbReference type="GO" id="GO:0009231">
    <property type="term" value="P:riboflavin biosynthetic process"/>
    <property type="evidence" value="ECO:0007669"/>
    <property type="project" value="UniProtKB-UniPathway"/>
</dbReference>
<dbReference type="Proteomes" id="UP000295807">
    <property type="component" value="Unassembled WGS sequence"/>
</dbReference>
<evidence type="ECO:0000256" key="9">
    <source>
        <dbReference type="ARBA" id="ARBA00022857"/>
    </source>
</evidence>
<comment type="pathway">
    <text evidence="3 12">Cofactor biosynthesis; riboflavin biosynthesis; 5-amino-6-(D-ribitylamino)uracil from GTP: step 3/4.</text>
</comment>
<dbReference type="PROSITE" id="PS51747">
    <property type="entry name" value="CYT_DCMP_DEAMINASES_2"/>
    <property type="match status" value="1"/>
</dbReference>
<feature type="binding site" evidence="14">
    <location>
        <position position="157"/>
    </location>
    <ligand>
        <name>NADP(+)</name>
        <dbReference type="ChEBI" id="CHEBI:58349"/>
    </ligand>
</feature>
<dbReference type="Gene3D" id="3.40.140.10">
    <property type="entry name" value="Cytidine Deaminase, domain 2"/>
    <property type="match status" value="1"/>
</dbReference>
<reference evidence="17 18" key="1">
    <citation type="submission" date="2019-03" db="EMBL/GenBank/DDBJ databases">
        <title>Genomic Encyclopedia of Type Strains, Phase IV (KMG-IV): sequencing the most valuable type-strain genomes for metagenomic binning, comparative biology and taxonomic classification.</title>
        <authorList>
            <person name="Goeker M."/>
        </authorList>
    </citation>
    <scope>NUCLEOTIDE SEQUENCE [LARGE SCALE GENOMIC DNA]</scope>
    <source>
        <strain evidence="17 18">DSM 21100</strain>
    </source>
</reference>
<comment type="cofactor">
    <cofactor evidence="12 15">
        <name>Zn(2+)</name>
        <dbReference type="ChEBI" id="CHEBI:29105"/>
    </cofactor>
    <text evidence="12 15">Binds 1 zinc ion.</text>
</comment>
<evidence type="ECO:0000256" key="10">
    <source>
        <dbReference type="ARBA" id="ARBA00023002"/>
    </source>
</evidence>
<name>A0A4R3KS23_9SPHI</name>
<feature type="binding site" evidence="14">
    <location>
        <begin position="288"/>
        <end position="294"/>
    </location>
    <ligand>
        <name>NADP(+)</name>
        <dbReference type="ChEBI" id="CHEBI:58349"/>
    </ligand>
</feature>
<keyword evidence="7 12" id="KW-0479">Metal-binding</keyword>
<keyword evidence="11" id="KW-0511">Multifunctional enzyme</keyword>
<comment type="similarity">
    <text evidence="5 12">In the C-terminal section; belongs to the HTP reductase family.</text>
</comment>
<dbReference type="PANTHER" id="PTHR38011:SF7">
    <property type="entry name" value="2,5-DIAMINO-6-RIBOSYLAMINO-4(3H)-PYRIMIDINONE 5'-PHOSPHATE REDUCTASE"/>
    <property type="match status" value="1"/>
</dbReference>
<organism evidence="17 18">
    <name type="scientific">Anseongella ginsenosidimutans</name>
    <dbReference type="NCBI Taxonomy" id="496056"/>
    <lineage>
        <taxon>Bacteria</taxon>
        <taxon>Pseudomonadati</taxon>
        <taxon>Bacteroidota</taxon>
        <taxon>Sphingobacteriia</taxon>
        <taxon>Sphingobacteriales</taxon>
        <taxon>Sphingobacteriaceae</taxon>
        <taxon>Anseongella</taxon>
    </lineage>
</organism>
<evidence type="ECO:0000256" key="14">
    <source>
        <dbReference type="PIRSR" id="PIRSR006769-2"/>
    </source>
</evidence>
<evidence type="ECO:0000256" key="8">
    <source>
        <dbReference type="ARBA" id="ARBA00022833"/>
    </source>
</evidence>
<accession>A0A4R3KS23</accession>
<evidence type="ECO:0000256" key="1">
    <source>
        <dbReference type="ARBA" id="ARBA00002151"/>
    </source>
</evidence>
<dbReference type="GO" id="GO:0008703">
    <property type="term" value="F:5-amino-6-(5-phosphoribosylamino)uracil reductase activity"/>
    <property type="evidence" value="ECO:0007669"/>
    <property type="project" value="UniProtKB-EC"/>
</dbReference>
<evidence type="ECO:0000313" key="17">
    <source>
        <dbReference type="EMBL" id="TCS87852.1"/>
    </source>
</evidence>
<feature type="binding site" evidence="14">
    <location>
        <position position="210"/>
    </location>
    <ligand>
        <name>substrate</name>
    </ligand>
</feature>
<dbReference type="CDD" id="cd01284">
    <property type="entry name" value="Riboflavin_deaminase-reductase"/>
    <property type="match status" value="1"/>
</dbReference>
<protein>
    <recommendedName>
        <fullName evidence="12">Riboflavin biosynthesis protein RibD</fullName>
    </recommendedName>
    <domain>
        <recommendedName>
            <fullName evidence="12">Diaminohydroxyphosphoribosylaminopyrimidine deaminase</fullName>
            <shortName evidence="12">DRAP deaminase</shortName>
            <ecNumber evidence="12">3.5.4.26</ecNumber>
        </recommendedName>
        <alternativeName>
            <fullName evidence="12">Riboflavin-specific deaminase</fullName>
        </alternativeName>
    </domain>
    <domain>
        <recommendedName>
            <fullName evidence="12">5-amino-6-(5-phosphoribosylamino)uracil reductase</fullName>
            <ecNumber evidence="12">1.1.1.193</ecNumber>
        </recommendedName>
        <alternativeName>
            <fullName evidence="12">HTP reductase</fullName>
        </alternativeName>
    </domain>
</protein>
<feature type="binding site" evidence="14">
    <location>
        <position position="203"/>
    </location>
    <ligand>
        <name>substrate</name>
    </ligand>
</feature>
<sequence>MYMNRCLQLAANGLGQVSPNPIVGALILHNNQIIGEGWHRKYGEAHAEVNAIGQVLEKYPDAEKILKEAVMYVNLEPCAHQGKTPPCADLIIRHGIPEVVIGCPDPHEKVAGKGIEKLLAAGVRVRTGILEAACLELNRRFVTFQTERRPYVILKWAQTRNGYFAPLDGARYWITSPFSRQLVHRWRSEEDAVMVGYRTALADDPQLTVREWSGRNPLRIAIDRDLSLPSSLKLFDQTEKTLVFNAVKTDAVGAVHYLEVENFNFYFPQFSLYQLYLMDVQSLIIEGGAKTLDAFIKSNLWDEARIFTGAADLPEGIPAPHIYGSLVEEKQVGPDKLVIYRNKRKRPDAG</sequence>
<dbReference type="Pfam" id="PF01872">
    <property type="entry name" value="RibD_C"/>
    <property type="match status" value="1"/>
</dbReference>
<gene>
    <name evidence="17" type="ORF">EDD80_104203</name>
</gene>
<dbReference type="EC" id="3.5.4.26" evidence="12"/>
<dbReference type="SUPFAM" id="SSF53597">
    <property type="entry name" value="Dihydrofolate reductase-like"/>
    <property type="match status" value="1"/>
</dbReference>
<comment type="pathway">
    <text evidence="2 12">Cofactor biosynthesis; riboflavin biosynthesis; 5-amino-6-(D-ribitylamino)uracil from GTP: step 2/4.</text>
</comment>
<evidence type="ECO:0000256" key="11">
    <source>
        <dbReference type="ARBA" id="ARBA00023268"/>
    </source>
</evidence>
<feature type="binding site" evidence="14">
    <location>
        <position position="173"/>
    </location>
    <ligand>
        <name>NADP(+)</name>
        <dbReference type="ChEBI" id="CHEBI:58349"/>
    </ligand>
</feature>
<feature type="active site" description="Proton donor" evidence="13">
    <location>
        <position position="48"/>
    </location>
</feature>
<comment type="catalytic activity">
    <reaction evidence="12">
        <text>5-amino-6-(5-phospho-D-ribitylamino)uracil + NADP(+) = 5-amino-6-(5-phospho-D-ribosylamino)uracil + NADPH + H(+)</text>
        <dbReference type="Rhea" id="RHEA:17845"/>
        <dbReference type="ChEBI" id="CHEBI:15378"/>
        <dbReference type="ChEBI" id="CHEBI:57783"/>
        <dbReference type="ChEBI" id="CHEBI:58349"/>
        <dbReference type="ChEBI" id="CHEBI:58421"/>
        <dbReference type="ChEBI" id="CHEBI:58453"/>
        <dbReference type="EC" id="1.1.1.193"/>
    </reaction>
</comment>
<dbReference type="InterPro" id="IPR016193">
    <property type="entry name" value="Cytidine_deaminase-like"/>
</dbReference>
<feature type="binding site" evidence="14">
    <location>
        <position position="187"/>
    </location>
    <ligand>
        <name>substrate</name>
    </ligand>
</feature>
<feature type="binding site" evidence="15">
    <location>
        <position position="87"/>
    </location>
    <ligand>
        <name>Zn(2+)</name>
        <dbReference type="ChEBI" id="CHEBI:29105"/>
        <note>catalytic</note>
    </ligand>
</feature>
<dbReference type="InterPro" id="IPR024072">
    <property type="entry name" value="DHFR-like_dom_sf"/>
</dbReference>
<comment type="function">
    <text evidence="1 12">Converts 2,5-diamino-6-(ribosylamino)-4(3h)-pyrimidinone 5'-phosphate into 5-amino-6-(ribosylamino)-2,4(1h,3h)-pyrimidinedione 5'-phosphate.</text>
</comment>
<feature type="binding site" evidence="15">
    <location>
        <position position="46"/>
    </location>
    <ligand>
        <name>Zn(2+)</name>
        <dbReference type="ChEBI" id="CHEBI:29105"/>
        <note>catalytic</note>
    </ligand>
</feature>
<dbReference type="UniPathway" id="UPA00275">
    <property type="reaction ID" value="UER00401"/>
</dbReference>
<keyword evidence="8 12" id="KW-0862">Zinc</keyword>
<keyword evidence="12" id="KW-0378">Hydrolase</keyword>
<comment type="catalytic activity">
    <reaction evidence="12">
        <text>2,5-diamino-6-hydroxy-4-(5-phosphoribosylamino)-pyrimidine + H2O + H(+) = 5-amino-6-(5-phospho-D-ribosylamino)uracil + NH4(+)</text>
        <dbReference type="Rhea" id="RHEA:21868"/>
        <dbReference type="ChEBI" id="CHEBI:15377"/>
        <dbReference type="ChEBI" id="CHEBI:15378"/>
        <dbReference type="ChEBI" id="CHEBI:28938"/>
        <dbReference type="ChEBI" id="CHEBI:58453"/>
        <dbReference type="ChEBI" id="CHEBI:58614"/>
        <dbReference type="EC" id="3.5.4.26"/>
    </reaction>
</comment>
<dbReference type="Gene3D" id="3.40.430.10">
    <property type="entry name" value="Dihydrofolate Reductase, subunit A"/>
    <property type="match status" value="1"/>
</dbReference>
<feature type="binding site" evidence="14">
    <location>
        <position position="286"/>
    </location>
    <ligand>
        <name>substrate</name>
    </ligand>
</feature>
<dbReference type="NCBIfam" id="TIGR00326">
    <property type="entry name" value="eubact_ribD"/>
    <property type="match status" value="1"/>
</dbReference>
<keyword evidence="10 12" id="KW-0560">Oxidoreductase</keyword>
<evidence type="ECO:0000256" key="6">
    <source>
        <dbReference type="ARBA" id="ARBA00022619"/>
    </source>
</evidence>
<evidence type="ECO:0000256" key="7">
    <source>
        <dbReference type="ARBA" id="ARBA00022723"/>
    </source>
</evidence>
<dbReference type="PROSITE" id="PS00903">
    <property type="entry name" value="CYT_DCMP_DEAMINASES_1"/>
    <property type="match status" value="1"/>
</dbReference>
<evidence type="ECO:0000256" key="5">
    <source>
        <dbReference type="ARBA" id="ARBA00007417"/>
    </source>
</evidence>
<keyword evidence="18" id="KW-1185">Reference proteome</keyword>
<dbReference type="GO" id="GO:0008835">
    <property type="term" value="F:diaminohydroxyphosphoribosylaminopyrimidine deaminase activity"/>
    <property type="evidence" value="ECO:0007669"/>
    <property type="project" value="UniProtKB-EC"/>
</dbReference>
<evidence type="ECO:0000256" key="4">
    <source>
        <dbReference type="ARBA" id="ARBA00005259"/>
    </source>
</evidence>
<evidence type="ECO:0000256" key="2">
    <source>
        <dbReference type="ARBA" id="ARBA00004882"/>
    </source>
</evidence>
<keyword evidence="6 12" id="KW-0686">Riboflavin biosynthesis</keyword>
<feature type="binding site" evidence="14">
    <location>
        <position position="199"/>
    </location>
    <ligand>
        <name>NADP(+)</name>
        <dbReference type="ChEBI" id="CHEBI:58349"/>
    </ligand>
</feature>
<dbReference type="EC" id="1.1.1.193" evidence="12"/>
<comment type="caution">
    <text evidence="17">The sequence shown here is derived from an EMBL/GenBank/DDBJ whole genome shotgun (WGS) entry which is preliminary data.</text>
</comment>
<dbReference type="InterPro" id="IPR002125">
    <property type="entry name" value="CMP_dCMP_dom"/>
</dbReference>
<proteinExistence type="inferred from homology"/>
<dbReference type="PANTHER" id="PTHR38011">
    <property type="entry name" value="DIHYDROFOLATE REDUCTASE FAMILY PROTEIN (AFU_ORTHOLOGUE AFUA_8G06820)"/>
    <property type="match status" value="1"/>
</dbReference>
<evidence type="ECO:0000256" key="3">
    <source>
        <dbReference type="ARBA" id="ARBA00004910"/>
    </source>
</evidence>
<dbReference type="PIRSF" id="PIRSF006769">
    <property type="entry name" value="RibD"/>
    <property type="match status" value="1"/>
</dbReference>
<evidence type="ECO:0000313" key="18">
    <source>
        <dbReference type="Proteomes" id="UP000295807"/>
    </source>
</evidence>
<evidence type="ECO:0000256" key="13">
    <source>
        <dbReference type="PIRSR" id="PIRSR006769-1"/>
    </source>
</evidence>
<evidence type="ECO:0000256" key="15">
    <source>
        <dbReference type="PIRSR" id="PIRSR006769-3"/>
    </source>
</evidence>
<feature type="binding site" evidence="14">
    <location>
        <position position="207"/>
    </location>
    <ligand>
        <name>substrate</name>
    </ligand>
</feature>
<dbReference type="Pfam" id="PF00383">
    <property type="entry name" value="dCMP_cyt_deam_1"/>
    <property type="match status" value="1"/>
</dbReference>
<feature type="binding site" evidence="15">
    <location>
        <position position="78"/>
    </location>
    <ligand>
        <name>Zn(2+)</name>
        <dbReference type="ChEBI" id="CHEBI:29105"/>
        <note>catalytic</note>
    </ligand>
</feature>